<dbReference type="EMBL" id="JACHIH010000019">
    <property type="protein sequence ID" value="MBB5048310.1"/>
    <property type="molecule type" value="Genomic_DNA"/>
</dbReference>
<dbReference type="Proteomes" id="UP000542353">
    <property type="component" value="Unassembled WGS sequence"/>
</dbReference>
<proteinExistence type="predicted"/>
<dbReference type="InterPro" id="IPR038765">
    <property type="entry name" value="Papain-like_cys_pep_sf"/>
</dbReference>
<dbReference type="Pfam" id="PF01841">
    <property type="entry name" value="Transglut_core"/>
    <property type="match status" value="1"/>
</dbReference>
<evidence type="ECO:0000313" key="3">
    <source>
        <dbReference type="Proteomes" id="UP000542353"/>
    </source>
</evidence>
<evidence type="ECO:0000259" key="1">
    <source>
        <dbReference type="SMART" id="SM00460"/>
    </source>
</evidence>
<feature type="domain" description="Transglutaminase-like" evidence="1">
    <location>
        <begin position="161"/>
        <end position="227"/>
    </location>
</feature>
<dbReference type="Gene3D" id="2.60.40.2250">
    <property type="match status" value="1"/>
</dbReference>
<reference evidence="2 3" key="1">
    <citation type="submission" date="2020-08" db="EMBL/GenBank/DDBJ databases">
        <title>Genomic Encyclopedia of Type Strains, Phase IV (KMG-IV): sequencing the most valuable type-strain genomes for metagenomic binning, comparative biology and taxonomic classification.</title>
        <authorList>
            <person name="Goeker M."/>
        </authorList>
    </citation>
    <scope>NUCLEOTIDE SEQUENCE [LARGE SCALE GENOMIC DNA]</scope>
    <source>
        <strain evidence="2 3">DSM 12706</strain>
    </source>
</reference>
<accession>A0A7W7Z5C8</accession>
<dbReference type="PANTHER" id="PTHR33490:SF12">
    <property type="entry name" value="BLL5557 PROTEIN"/>
    <property type="match status" value="1"/>
</dbReference>
<dbReference type="RefSeq" id="WP_184258928.1">
    <property type="nucleotide sequence ID" value="NZ_JACHIH010000019.1"/>
</dbReference>
<dbReference type="AlphaFoldDB" id="A0A7W7Z5C8"/>
<dbReference type="Gene3D" id="3.10.620.30">
    <property type="match status" value="1"/>
</dbReference>
<dbReference type="PANTHER" id="PTHR33490">
    <property type="entry name" value="BLR5614 PROTEIN-RELATED"/>
    <property type="match status" value="1"/>
</dbReference>
<dbReference type="GO" id="GO:0008233">
    <property type="term" value="F:peptidase activity"/>
    <property type="evidence" value="ECO:0007669"/>
    <property type="project" value="UniProtKB-KW"/>
</dbReference>
<sequence>MLIRAGYNIAFHCFQDTPMNLMLSVHPSRMQHVIGEHRIRFSSQVESRDILDMFGNVCTRIVAPPGKIEISNDFLIEDSGLPDEVAPGARQLPVAELPDDALIYLLGSRYCDTDKLSNLAWSLFGGITSGWERVQAIVDYVHDHISFGYHHARSDRTASEGHAERVGVCRDFAHLAVTLCRCMNIPARYCTGYLGDIGVPADPAPMDFSAWFEVYLEGNWYTFDARHNHPRIGRIVIARGRDAADVAISTSFGFAQLVRFEVITHEVTQDEQLSRVA</sequence>
<dbReference type="GO" id="GO:0006508">
    <property type="term" value="P:proteolysis"/>
    <property type="evidence" value="ECO:0007669"/>
    <property type="project" value="UniProtKB-KW"/>
</dbReference>
<organism evidence="2 3">
    <name type="scientific">Rhodopseudomonas rhenobacensis</name>
    <dbReference type="NCBI Taxonomy" id="87461"/>
    <lineage>
        <taxon>Bacteria</taxon>
        <taxon>Pseudomonadati</taxon>
        <taxon>Pseudomonadota</taxon>
        <taxon>Alphaproteobacteria</taxon>
        <taxon>Hyphomicrobiales</taxon>
        <taxon>Nitrobacteraceae</taxon>
        <taxon>Rhodopseudomonas</taxon>
    </lineage>
</organism>
<dbReference type="InterPro" id="IPR002931">
    <property type="entry name" value="Transglutaminase-like"/>
</dbReference>
<name>A0A7W7Z5C8_9BRAD</name>
<keyword evidence="3" id="KW-1185">Reference proteome</keyword>
<dbReference type="SMART" id="SM00460">
    <property type="entry name" value="TGc"/>
    <property type="match status" value="1"/>
</dbReference>
<protein>
    <submittedName>
        <fullName evidence="2">Transglutaminase-like putative cysteine protease</fullName>
    </submittedName>
</protein>
<evidence type="ECO:0000313" key="2">
    <source>
        <dbReference type="EMBL" id="MBB5048310.1"/>
    </source>
</evidence>
<keyword evidence="2" id="KW-0378">Hydrolase</keyword>
<comment type="caution">
    <text evidence="2">The sequence shown here is derived from an EMBL/GenBank/DDBJ whole genome shotgun (WGS) entry which is preliminary data.</text>
</comment>
<dbReference type="SUPFAM" id="SSF54001">
    <property type="entry name" value="Cysteine proteinases"/>
    <property type="match status" value="1"/>
</dbReference>
<keyword evidence="2" id="KW-0645">Protease</keyword>
<gene>
    <name evidence="2" type="ORF">HNR60_003073</name>
</gene>